<dbReference type="PANTHER" id="PTHR22722">
    <property type="entry name" value="LOW-DENSITY LIPOPROTEIN RECEPTOR-RELATED PROTEIN 2-RELATED"/>
    <property type="match status" value="1"/>
</dbReference>
<dbReference type="Pfam" id="PF00057">
    <property type="entry name" value="Ldl_recept_a"/>
    <property type="match status" value="1"/>
</dbReference>
<accession>A0A9Q1BWA6</accession>
<evidence type="ECO:0000256" key="2">
    <source>
        <dbReference type="ARBA" id="ARBA00022692"/>
    </source>
</evidence>
<proteinExistence type="predicted"/>
<keyword evidence="8" id="KW-0325">Glycoprotein</keyword>
<keyword evidence="3" id="KW-0677">Repeat</keyword>
<dbReference type="Proteomes" id="UP001152320">
    <property type="component" value="Chromosome 10"/>
</dbReference>
<comment type="caution">
    <text evidence="9">Lacks conserved residue(s) required for the propagation of feature annotation.</text>
</comment>
<name>A0A9Q1BWA6_HOLLE</name>
<evidence type="ECO:0000313" key="10">
    <source>
        <dbReference type="EMBL" id="KAJ8034488.1"/>
    </source>
</evidence>
<sequence length="72" mass="7990">MFLFAELISGDSASPCQQSEFPCSEIGVCIPTAWRCDGKVDCSDGSDEYDCDRGKLKTYSIATYIRRVLQLV</sequence>
<evidence type="ECO:0000256" key="5">
    <source>
        <dbReference type="ARBA" id="ARBA00023136"/>
    </source>
</evidence>
<dbReference type="GO" id="GO:0005886">
    <property type="term" value="C:plasma membrane"/>
    <property type="evidence" value="ECO:0007669"/>
    <property type="project" value="TreeGrafter"/>
</dbReference>
<dbReference type="AlphaFoldDB" id="A0A9Q1BWA6"/>
<keyword evidence="2" id="KW-0812">Transmembrane</keyword>
<dbReference type="EMBL" id="JAIZAY010000010">
    <property type="protein sequence ID" value="KAJ8034488.1"/>
    <property type="molecule type" value="Genomic_DNA"/>
</dbReference>
<dbReference type="InterPro" id="IPR051221">
    <property type="entry name" value="LDLR-related"/>
</dbReference>
<evidence type="ECO:0000313" key="11">
    <source>
        <dbReference type="Proteomes" id="UP001152320"/>
    </source>
</evidence>
<keyword evidence="6 9" id="KW-1015">Disulfide bond</keyword>
<gene>
    <name evidence="10" type="ORF">HOLleu_21350</name>
</gene>
<evidence type="ECO:0000256" key="8">
    <source>
        <dbReference type="ARBA" id="ARBA00023180"/>
    </source>
</evidence>
<dbReference type="PROSITE" id="PS50068">
    <property type="entry name" value="LDLRA_2"/>
    <property type="match status" value="1"/>
</dbReference>
<dbReference type="OrthoDB" id="9990982at2759"/>
<dbReference type="Gene3D" id="4.10.400.10">
    <property type="entry name" value="Low-density Lipoprotein Receptor"/>
    <property type="match status" value="1"/>
</dbReference>
<keyword evidence="5" id="KW-0472">Membrane</keyword>
<dbReference type="InterPro" id="IPR002172">
    <property type="entry name" value="LDrepeatLR_classA_rpt"/>
</dbReference>
<evidence type="ECO:0000256" key="3">
    <source>
        <dbReference type="ARBA" id="ARBA00022737"/>
    </source>
</evidence>
<evidence type="ECO:0000256" key="4">
    <source>
        <dbReference type="ARBA" id="ARBA00022989"/>
    </source>
</evidence>
<comment type="caution">
    <text evidence="10">The sequence shown here is derived from an EMBL/GenBank/DDBJ whole genome shotgun (WGS) entry which is preliminary data.</text>
</comment>
<dbReference type="InterPro" id="IPR036055">
    <property type="entry name" value="LDL_receptor-like_sf"/>
</dbReference>
<organism evidence="10 11">
    <name type="scientific">Holothuria leucospilota</name>
    <name type="common">Black long sea cucumber</name>
    <name type="synonym">Mertensiothuria leucospilota</name>
    <dbReference type="NCBI Taxonomy" id="206669"/>
    <lineage>
        <taxon>Eukaryota</taxon>
        <taxon>Metazoa</taxon>
        <taxon>Echinodermata</taxon>
        <taxon>Eleutherozoa</taxon>
        <taxon>Echinozoa</taxon>
        <taxon>Holothuroidea</taxon>
        <taxon>Aspidochirotacea</taxon>
        <taxon>Aspidochirotida</taxon>
        <taxon>Holothuriidae</taxon>
        <taxon>Holothuria</taxon>
    </lineage>
</organism>
<dbReference type="CDD" id="cd00112">
    <property type="entry name" value="LDLa"/>
    <property type="match status" value="1"/>
</dbReference>
<feature type="disulfide bond" evidence="9">
    <location>
        <begin position="36"/>
        <end position="51"/>
    </location>
</feature>
<dbReference type="PROSITE" id="PS01209">
    <property type="entry name" value="LDLRA_1"/>
    <property type="match status" value="1"/>
</dbReference>
<dbReference type="GO" id="GO:0043235">
    <property type="term" value="C:receptor complex"/>
    <property type="evidence" value="ECO:0007669"/>
    <property type="project" value="TreeGrafter"/>
</dbReference>
<dbReference type="FunFam" id="4.10.400.10:FF:000113">
    <property type="entry name" value="Low-density lipoprotein receptor-related protein 8"/>
    <property type="match status" value="1"/>
</dbReference>
<protein>
    <submittedName>
        <fullName evidence="10">Uncharacterized protein</fullName>
    </submittedName>
</protein>
<keyword evidence="7" id="KW-0675">Receptor</keyword>
<comment type="subcellular location">
    <subcellularLocation>
        <location evidence="1">Membrane</location>
        <topology evidence="1">Single-pass membrane protein</topology>
    </subcellularLocation>
</comment>
<evidence type="ECO:0000256" key="6">
    <source>
        <dbReference type="ARBA" id="ARBA00023157"/>
    </source>
</evidence>
<evidence type="ECO:0000256" key="7">
    <source>
        <dbReference type="ARBA" id="ARBA00023170"/>
    </source>
</evidence>
<reference evidence="10" key="1">
    <citation type="submission" date="2021-10" db="EMBL/GenBank/DDBJ databases">
        <title>Tropical sea cucumber genome reveals ecological adaptation and Cuvierian tubules defense mechanism.</title>
        <authorList>
            <person name="Chen T."/>
        </authorList>
    </citation>
    <scope>NUCLEOTIDE SEQUENCE</scope>
    <source>
        <strain evidence="10">Nanhai2018</strain>
        <tissue evidence="10">Muscle</tissue>
    </source>
</reference>
<dbReference type="InterPro" id="IPR023415">
    <property type="entry name" value="LDLR_class-A_CS"/>
</dbReference>
<dbReference type="SUPFAM" id="SSF57424">
    <property type="entry name" value="LDL receptor-like module"/>
    <property type="match status" value="1"/>
</dbReference>
<evidence type="ECO:0000256" key="1">
    <source>
        <dbReference type="ARBA" id="ARBA00004167"/>
    </source>
</evidence>
<dbReference type="SMART" id="SM00192">
    <property type="entry name" value="LDLa"/>
    <property type="match status" value="1"/>
</dbReference>
<keyword evidence="4" id="KW-1133">Transmembrane helix</keyword>
<evidence type="ECO:0000256" key="9">
    <source>
        <dbReference type="PROSITE-ProRule" id="PRU00124"/>
    </source>
</evidence>
<keyword evidence="11" id="KW-1185">Reference proteome</keyword>